<name>A0A1V8SS77_9PEZI</name>
<keyword evidence="5" id="KW-1185">Reference proteome</keyword>
<dbReference type="InParanoid" id="A0A1V8SS77"/>
<dbReference type="Gene3D" id="2.170.270.10">
    <property type="entry name" value="SET domain"/>
    <property type="match status" value="1"/>
</dbReference>
<dbReference type="OrthoDB" id="265717at2759"/>
<dbReference type="Pfam" id="PF00856">
    <property type="entry name" value="SET"/>
    <property type="match status" value="1"/>
</dbReference>
<dbReference type="InterPro" id="IPR046341">
    <property type="entry name" value="SET_dom_sf"/>
</dbReference>
<comment type="caution">
    <text evidence="4">The sequence shown here is derived from an EMBL/GenBank/DDBJ whole genome shotgun (WGS) entry which is preliminary data.</text>
</comment>
<keyword evidence="2" id="KW-0732">Signal</keyword>
<sequence length="981" mass="104147">MYRALAVLAVVGSAAALPGGGYVHPPSYGDNWGKNTTESGWGPKTTSSTPGWITYTTEGTTKTSLTTSTVTVTSCPHGNCHPTTPAQPATYIPGTTTSVIYGTTTYPVTTVKTSFVPQSSPVLTHSGTTYYSTSLSVTYSTTVYQTTSVYSSTLYPSPPASTPLTPVTPVIPVTYTTPIVPVSTGCPAATTVYAESCPAGPYITVTETIYTSMPAKPTTTPAGGEGSHMTTETATITYGNGHTTTVVVSYTTTATATETTTYTKPGHNSLPPYPTTSSSSSIGPIGPTGTGSYTSKPTGYSSSSYSSIKPTGYSSSSSSSIKPSGYSSSSSSYTPKPTGYSSSSSSSSYTPKPTGYNSSSSSSSATWAKPTESSSSWGHEWAKPTIRQEVAAEIRDAFEGIMGKVQEIVNDLRQVMAEARKEGSDSEEIELASPPKVTNMFAANDTSNQHEELSSEGRSSEQEGTEVYQSKEEDEEVENSEQSTTNASPTIDTGSEQAQQSEAAPESSVLIGLLDSENDESSIDSNATISVEDLITHLLDVAYELEPVVRCSWEFVVDESLSYEDLQLGLRRMARGLRAKATMLAGMIARMEASDDDEDDSGDVGDDEGDGNEDDGEEDTGEEAAGEEAEGEEIDCAGDRDEEDDAEEDEGDGSEEAGRGIGLFATQLIPAGTRLLAEKPLFTVASENEAYAASRRLGSHDRKTFLGLVGGNARERSKRLWVEAGWHTVKEAVGDVLNVVRKRNGAKTWPRAASYLTARSTFLSNNFALSTSPSMRAIFPNISRLNHACVPNTEANWNANLDHFTVHTLSHVPEGEELTLSYLESHGAVAADRQEALSGFMFECGCAACAMRTPSSRQGETNRADLQIKVRDFAQSDGSKGELSIMRAMLELYEQEGIRGRELATMYIATAEMAHSAGAVENARALAKRGLELEETCCGRDSPFFAKSLADVERLQLGDLEGGKASVFDTTESSNLAAAAS</sequence>
<evidence type="ECO:0000256" key="2">
    <source>
        <dbReference type="SAM" id="SignalP"/>
    </source>
</evidence>
<evidence type="ECO:0000256" key="1">
    <source>
        <dbReference type="SAM" id="MobiDB-lite"/>
    </source>
</evidence>
<feature type="signal peptide" evidence="2">
    <location>
        <begin position="1"/>
        <end position="16"/>
    </location>
</feature>
<dbReference type="PANTHER" id="PTHR47332">
    <property type="entry name" value="SET DOMAIN-CONTAINING PROTEIN 5"/>
    <property type="match status" value="1"/>
</dbReference>
<feature type="region of interest" description="Disordered" evidence="1">
    <location>
        <begin position="418"/>
        <end position="507"/>
    </location>
</feature>
<dbReference type="STRING" id="1507870.A0A1V8SS77"/>
<dbReference type="PANTHER" id="PTHR47332:SF2">
    <property type="entry name" value="SET-6"/>
    <property type="match status" value="1"/>
</dbReference>
<feature type="region of interest" description="Disordered" evidence="1">
    <location>
        <begin position="259"/>
        <end position="383"/>
    </location>
</feature>
<protein>
    <recommendedName>
        <fullName evidence="3">SET domain-containing protein</fullName>
    </recommendedName>
</protein>
<gene>
    <name evidence="4" type="ORF">B0A48_12518</name>
</gene>
<evidence type="ECO:0000259" key="3">
    <source>
        <dbReference type="PROSITE" id="PS50280"/>
    </source>
</evidence>
<feature type="domain" description="SET" evidence="3">
    <location>
        <begin position="647"/>
        <end position="823"/>
    </location>
</feature>
<dbReference type="Proteomes" id="UP000192596">
    <property type="component" value="Unassembled WGS sequence"/>
</dbReference>
<dbReference type="PROSITE" id="PS50280">
    <property type="entry name" value="SET"/>
    <property type="match status" value="1"/>
</dbReference>
<proteinExistence type="predicted"/>
<dbReference type="CDD" id="cd20071">
    <property type="entry name" value="SET_SMYD"/>
    <property type="match status" value="1"/>
</dbReference>
<feature type="chain" id="PRO_5012303024" description="SET domain-containing protein" evidence="2">
    <location>
        <begin position="17"/>
        <end position="981"/>
    </location>
</feature>
<dbReference type="SUPFAM" id="SSF82199">
    <property type="entry name" value="SET domain"/>
    <property type="match status" value="1"/>
</dbReference>
<feature type="compositionally biased region" description="Basic and acidic residues" evidence="1">
    <location>
        <begin position="448"/>
        <end position="461"/>
    </location>
</feature>
<organism evidence="4 5">
    <name type="scientific">Cryoendolithus antarcticus</name>
    <dbReference type="NCBI Taxonomy" id="1507870"/>
    <lineage>
        <taxon>Eukaryota</taxon>
        <taxon>Fungi</taxon>
        <taxon>Dikarya</taxon>
        <taxon>Ascomycota</taxon>
        <taxon>Pezizomycotina</taxon>
        <taxon>Dothideomycetes</taxon>
        <taxon>Dothideomycetidae</taxon>
        <taxon>Cladosporiales</taxon>
        <taxon>Cladosporiaceae</taxon>
        <taxon>Cryoendolithus</taxon>
    </lineage>
</organism>
<feature type="region of interest" description="Disordered" evidence="1">
    <location>
        <begin position="591"/>
        <end position="660"/>
    </location>
</feature>
<evidence type="ECO:0000313" key="5">
    <source>
        <dbReference type="Proteomes" id="UP000192596"/>
    </source>
</evidence>
<feature type="compositionally biased region" description="Low complexity" evidence="1">
    <location>
        <begin position="275"/>
        <end position="364"/>
    </location>
</feature>
<accession>A0A1V8SS77</accession>
<reference evidence="5" key="1">
    <citation type="submission" date="2017-03" db="EMBL/GenBank/DDBJ databases">
        <title>Genomes of endolithic fungi from Antarctica.</title>
        <authorList>
            <person name="Coleine C."/>
            <person name="Masonjones S."/>
            <person name="Stajich J.E."/>
        </authorList>
    </citation>
    <scope>NUCLEOTIDE SEQUENCE [LARGE SCALE GENOMIC DNA]</scope>
    <source>
        <strain evidence="5">CCFEE 5527</strain>
    </source>
</reference>
<dbReference type="EMBL" id="NAJO01000029">
    <property type="protein sequence ID" value="OQO02045.1"/>
    <property type="molecule type" value="Genomic_DNA"/>
</dbReference>
<dbReference type="InterPro" id="IPR001214">
    <property type="entry name" value="SET_dom"/>
</dbReference>
<feature type="compositionally biased region" description="Polar residues" evidence="1">
    <location>
        <begin position="482"/>
        <end position="502"/>
    </location>
</feature>
<dbReference type="SMART" id="SM00317">
    <property type="entry name" value="SET"/>
    <property type="match status" value="1"/>
</dbReference>
<feature type="compositionally biased region" description="Acidic residues" evidence="1">
    <location>
        <begin position="594"/>
        <end position="655"/>
    </location>
</feature>
<evidence type="ECO:0000313" key="4">
    <source>
        <dbReference type="EMBL" id="OQO02045.1"/>
    </source>
</evidence>
<dbReference type="InterPro" id="IPR053185">
    <property type="entry name" value="SET_domain_protein"/>
</dbReference>
<dbReference type="AlphaFoldDB" id="A0A1V8SS77"/>